<dbReference type="GO" id="GO:0009097">
    <property type="term" value="P:isoleucine biosynthetic process"/>
    <property type="evidence" value="ECO:0007669"/>
    <property type="project" value="UniProtKB-UniRule"/>
</dbReference>
<name>A6TTM9_ALKMQ</name>
<gene>
    <name evidence="10" type="ordered locus">Amet_3419</name>
</gene>
<sequence>MPKNINIIIQLTVNNHPGVMSQITGLFTRRAFNLEGILCGRLESTQVSRMYLLVKRDHQVEQIVKQLEKLYDVLDVSLSESYDFMLFDQVHELIKGNSSS</sequence>
<dbReference type="eggNOG" id="COG0440">
    <property type="taxonomic scope" value="Bacteria"/>
</dbReference>
<dbReference type="Proteomes" id="UP000001572">
    <property type="component" value="Chromosome"/>
</dbReference>
<dbReference type="CDD" id="cd04878">
    <property type="entry name" value="ACT_AHAS"/>
    <property type="match status" value="1"/>
</dbReference>
<dbReference type="InterPro" id="IPR054480">
    <property type="entry name" value="AHAS_small-like_ACT"/>
</dbReference>
<keyword evidence="8" id="KW-0808">Transferase</keyword>
<dbReference type="UniPathway" id="UPA00047">
    <property type="reaction ID" value="UER00055"/>
</dbReference>
<evidence type="ECO:0000256" key="1">
    <source>
        <dbReference type="ARBA" id="ARBA00004974"/>
    </source>
</evidence>
<organism evidence="10 11">
    <name type="scientific">Alkaliphilus metalliredigens (strain QYMF)</name>
    <dbReference type="NCBI Taxonomy" id="293826"/>
    <lineage>
        <taxon>Bacteria</taxon>
        <taxon>Bacillati</taxon>
        <taxon>Bacillota</taxon>
        <taxon>Clostridia</taxon>
        <taxon>Peptostreptococcales</taxon>
        <taxon>Natronincolaceae</taxon>
        <taxon>Alkaliphilus</taxon>
    </lineage>
</organism>
<dbReference type="Gene3D" id="3.30.70.260">
    <property type="match status" value="1"/>
</dbReference>
<dbReference type="AlphaFoldDB" id="A6TTM9"/>
<dbReference type="HOGENOM" id="CLU_165363_0_0_9"/>
<evidence type="ECO:0000256" key="2">
    <source>
        <dbReference type="ARBA" id="ARBA00005025"/>
    </source>
</evidence>
<comment type="function">
    <text evidence="8">Catalyzes the conversion of 2 pyruvate molecules into acetolactate in the first common step of the biosynthetic pathway of the branched-amino acids such as leucine, isoleucine, and valine.</text>
</comment>
<comment type="similarity">
    <text evidence="3 8">Belongs to the acetolactate synthase small subunit family.</text>
</comment>
<comment type="catalytic activity">
    <reaction evidence="7 8">
        <text>2 pyruvate + H(+) = (2S)-2-acetolactate + CO2</text>
        <dbReference type="Rhea" id="RHEA:25249"/>
        <dbReference type="ChEBI" id="CHEBI:15361"/>
        <dbReference type="ChEBI" id="CHEBI:15378"/>
        <dbReference type="ChEBI" id="CHEBI:16526"/>
        <dbReference type="ChEBI" id="CHEBI:58476"/>
        <dbReference type="EC" id="2.2.1.6"/>
    </reaction>
</comment>
<dbReference type="PANTHER" id="PTHR30239:SF4">
    <property type="entry name" value="ACETOLACTATE SYNTHASE ISOZYME 1 SMALL SUBUNIT"/>
    <property type="match status" value="1"/>
</dbReference>
<feature type="domain" description="ACT" evidence="9">
    <location>
        <begin position="8"/>
        <end position="81"/>
    </location>
</feature>
<dbReference type="OrthoDB" id="9787365at2"/>
<evidence type="ECO:0000256" key="4">
    <source>
        <dbReference type="ARBA" id="ARBA00011744"/>
    </source>
</evidence>
<dbReference type="InterPro" id="IPR039557">
    <property type="entry name" value="AHAS_ACT"/>
</dbReference>
<dbReference type="GO" id="GO:0005829">
    <property type="term" value="C:cytosol"/>
    <property type="evidence" value="ECO:0007669"/>
    <property type="project" value="TreeGrafter"/>
</dbReference>
<dbReference type="InterPro" id="IPR004789">
    <property type="entry name" value="Acetalactate_synth_ssu"/>
</dbReference>
<evidence type="ECO:0000256" key="6">
    <source>
        <dbReference type="ARBA" id="ARBA00023304"/>
    </source>
</evidence>
<comment type="subunit">
    <text evidence="4 8">Dimer of large and small chains.</text>
</comment>
<accession>A6TTM9</accession>
<dbReference type="STRING" id="293826.Amet_3419"/>
<evidence type="ECO:0000313" key="11">
    <source>
        <dbReference type="Proteomes" id="UP000001572"/>
    </source>
</evidence>
<evidence type="ECO:0000256" key="8">
    <source>
        <dbReference type="RuleBase" id="RU368092"/>
    </source>
</evidence>
<reference evidence="11" key="1">
    <citation type="journal article" date="2016" name="Genome Announc.">
        <title>Complete genome sequence of Alkaliphilus metalliredigens strain QYMF, an alkaliphilic and metal-reducing bacterium isolated from borax-contaminated leachate ponds.</title>
        <authorList>
            <person name="Hwang C."/>
            <person name="Copeland A."/>
            <person name="Lucas S."/>
            <person name="Lapidus A."/>
            <person name="Barry K."/>
            <person name="Detter J.C."/>
            <person name="Glavina Del Rio T."/>
            <person name="Hammon N."/>
            <person name="Israni S."/>
            <person name="Dalin E."/>
            <person name="Tice H."/>
            <person name="Pitluck S."/>
            <person name="Chertkov O."/>
            <person name="Brettin T."/>
            <person name="Bruce D."/>
            <person name="Han C."/>
            <person name="Schmutz J."/>
            <person name="Larimer F."/>
            <person name="Land M.L."/>
            <person name="Hauser L."/>
            <person name="Kyrpides N."/>
            <person name="Mikhailova N."/>
            <person name="Ye Q."/>
            <person name="Zhou J."/>
            <person name="Richardson P."/>
            <person name="Fields M.W."/>
        </authorList>
    </citation>
    <scope>NUCLEOTIDE SEQUENCE [LARGE SCALE GENOMIC DNA]</scope>
    <source>
        <strain evidence="11">QYMF</strain>
    </source>
</reference>
<keyword evidence="6 8" id="KW-0100">Branched-chain amino acid biosynthesis</keyword>
<comment type="pathway">
    <text evidence="2 8">Amino-acid biosynthesis; L-valine biosynthesis; L-valine from pyruvate: step 1/4.</text>
</comment>
<dbReference type="KEGG" id="amt:Amet_3419"/>
<dbReference type="GO" id="GO:0003984">
    <property type="term" value="F:acetolactate synthase activity"/>
    <property type="evidence" value="ECO:0007669"/>
    <property type="project" value="UniProtKB-UniRule"/>
</dbReference>
<dbReference type="InterPro" id="IPR002912">
    <property type="entry name" value="ACT_dom"/>
</dbReference>
<dbReference type="EMBL" id="CP000724">
    <property type="protein sequence ID" value="ABR49547.1"/>
    <property type="molecule type" value="Genomic_DNA"/>
</dbReference>
<evidence type="ECO:0000259" key="9">
    <source>
        <dbReference type="PROSITE" id="PS51671"/>
    </source>
</evidence>
<dbReference type="GO" id="GO:1990610">
    <property type="term" value="F:acetolactate synthase regulator activity"/>
    <property type="evidence" value="ECO:0007669"/>
    <property type="project" value="UniProtKB-UniRule"/>
</dbReference>
<dbReference type="PROSITE" id="PS51671">
    <property type="entry name" value="ACT"/>
    <property type="match status" value="1"/>
</dbReference>
<dbReference type="InterPro" id="IPR045865">
    <property type="entry name" value="ACT-like_dom_sf"/>
</dbReference>
<evidence type="ECO:0000313" key="10">
    <source>
        <dbReference type="EMBL" id="ABR49547.1"/>
    </source>
</evidence>
<dbReference type="RefSeq" id="WP_012064510.1">
    <property type="nucleotide sequence ID" value="NC_009633.1"/>
</dbReference>
<evidence type="ECO:0000256" key="7">
    <source>
        <dbReference type="ARBA" id="ARBA00048670"/>
    </source>
</evidence>
<proteinExistence type="inferred from homology"/>
<dbReference type="EC" id="2.2.1.6" evidence="8"/>
<evidence type="ECO:0000256" key="5">
    <source>
        <dbReference type="ARBA" id="ARBA00022605"/>
    </source>
</evidence>
<protein>
    <recommendedName>
        <fullName evidence="8">Acetolactate synthase small subunit</fullName>
        <shortName evidence="8">AHAS</shortName>
        <shortName evidence="8">ALS</shortName>
        <ecNumber evidence="8">2.2.1.6</ecNumber>
    </recommendedName>
    <alternativeName>
        <fullName evidence="8">Acetohydroxy-acid synthase small subunit</fullName>
    </alternativeName>
</protein>
<keyword evidence="5 8" id="KW-0028">Amino-acid biosynthesis</keyword>
<dbReference type="NCBIfam" id="TIGR00119">
    <property type="entry name" value="acolac_sm"/>
    <property type="match status" value="1"/>
</dbReference>
<dbReference type="GO" id="GO:0009099">
    <property type="term" value="P:L-valine biosynthetic process"/>
    <property type="evidence" value="ECO:0007669"/>
    <property type="project" value="UniProtKB-UniRule"/>
</dbReference>
<dbReference type="PANTHER" id="PTHR30239">
    <property type="entry name" value="ACETOLACTATE SYNTHASE SMALL SUBUNIT"/>
    <property type="match status" value="1"/>
</dbReference>
<comment type="pathway">
    <text evidence="1 8">Amino-acid biosynthesis; L-isoleucine biosynthesis; L-isoleucine from 2-oxobutanoate: step 1/4.</text>
</comment>
<dbReference type="Pfam" id="PF22629">
    <property type="entry name" value="ACT_AHAS_ss"/>
    <property type="match status" value="1"/>
</dbReference>
<evidence type="ECO:0000256" key="3">
    <source>
        <dbReference type="ARBA" id="ARBA00006341"/>
    </source>
</evidence>
<dbReference type="UniPathway" id="UPA00049">
    <property type="reaction ID" value="UER00059"/>
</dbReference>
<dbReference type="SUPFAM" id="SSF55021">
    <property type="entry name" value="ACT-like"/>
    <property type="match status" value="1"/>
</dbReference>
<keyword evidence="11" id="KW-1185">Reference proteome</keyword>